<gene>
    <name evidence="10" type="ORF">SNE35_03230</name>
</gene>
<evidence type="ECO:0000256" key="2">
    <source>
        <dbReference type="ARBA" id="ARBA00023012"/>
    </source>
</evidence>
<evidence type="ECO:0000256" key="1">
    <source>
        <dbReference type="ARBA" id="ARBA00022553"/>
    </source>
</evidence>
<dbReference type="SMART" id="SM00448">
    <property type="entry name" value="REC"/>
    <property type="match status" value="1"/>
</dbReference>
<evidence type="ECO:0000256" key="4">
    <source>
        <dbReference type="ARBA" id="ARBA00023125"/>
    </source>
</evidence>
<dbReference type="Gene3D" id="6.10.250.690">
    <property type="match status" value="1"/>
</dbReference>
<dbReference type="InterPro" id="IPR001867">
    <property type="entry name" value="OmpR/PhoB-type_DNA-bd"/>
</dbReference>
<dbReference type="InterPro" id="IPR036388">
    <property type="entry name" value="WH-like_DNA-bd_sf"/>
</dbReference>
<keyword evidence="4 7" id="KW-0238">DNA-binding</keyword>
<dbReference type="Proteomes" id="UP001285263">
    <property type="component" value="Unassembled WGS sequence"/>
</dbReference>
<feature type="domain" description="Response regulatory" evidence="8">
    <location>
        <begin position="35"/>
        <end position="149"/>
    </location>
</feature>
<evidence type="ECO:0000259" key="8">
    <source>
        <dbReference type="PROSITE" id="PS50110"/>
    </source>
</evidence>
<evidence type="ECO:0000256" key="7">
    <source>
        <dbReference type="PROSITE-ProRule" id="PRU01091"/>
    </source>
</evidence>
<comment type="caution">
    <text evidence="10">The sequence shown here is derived from an EMBL/GenBank/DDBJ whole genome shotgun (WGS) entry which is preliminary data.</text>
</comment>
<keyword evidence="2" id="KW-0902">Two-component regulatory system</keyword>
<keyword evidence="3" id="KW-0805">Transcription regulation</keyword>
<evidence type="ECO:0000313" key="10">
    <source>
        <dbReference type="EMBL" id="MDY0743497.1"/>
    </source>
</evidence>
<protein>
    <submittedName>
        <fullName evidence="10">Response regulator transcription factor</fullName>
    </submittedName>
</protein>
<evidence type="ECO:0000313" key="11">
    <source>
        <dbReference type="Proteomes" id="UP001285263"/>
    </source>
</evidence>
<reference evidence="10 11" key="1">
    <citation type="submission" date="2023-11" db="EMBL/GenBank/DDBJ databases">
        <title>Paucibacter sp. nov., isolated from fresh soil in Korea.</title>
        <authorList>
            <person name="Le N.T.T."/>
        </authorList>
    </citation>
    <scope>NUCLEOTIDE SEQUENCE [LARGE SCALE GENOMIC DNA]</scope>
    <source>
        <strain evidence="10 11">R3-3</strain>
    </source>
</reference>
<evidence type="ECO:0000256" key="3">
    <source>
        <dbReference type="ARBA" id="ARBA00023015"/>
    </source>
</evidence>
<feature type="domain" description="OmpR/PhoB-type" evidence="9">
    <location>
        <begin position="164"/>
        <end position="264"/>
    </location>
</feature>
<dbReference type="Pfam" id="PF00072">
    <property type="entry name" value="Response_reg"/>
    <property type="match status" value="1"/>
</dbReference>
<dbReference type="Gene3D" id="3.40.50.2300">
    <property type="match status" value="1"/>
</dbReference>
<dbReference type="SUPFAM" id="SSF52172">
    <property type="entry name" value="CheY-like"/>
    <property type="match status" value="1"/>
</dbReference>
<dbReference type="RefSeq" id="WP_320421390.1">
    <property type="nucleotide sequence ID" value="NZ_JAXCLA010000001.1"/>
</dbReference>
<dbReference type="PANTHER" id="PTHR48111:SF4">
    <property type="entry name" value="DNA-BINDING DUAL TRANSCRIPTIONAL REGULATOR OMPR"/>
    <property type="match status" value="1"/>
</dbReference>
<dbReference type="InterPro" id="IPR016032">
    <property type="entry name" value="Sig_transdc_resp-reg_C-effctor"/>
</dbReference>
<organism evidence="10 11">
    <name type="scientific">Roseateles agri</name>
    <dbReference type="NCBI Taxonomy" id="3098619"/>
    <lineage>
        <taxon>Bacteria</taxon>
        <taxon>Pseudomonadati</taxon>
        <taxon>Pseudomonadota</taxon>
        <taxon>Betaproteobacteria</taxon>
        <taxon>Burkholderiales</taxon>
        <taxon>Sphaerotilaceae</taxon>
        <taxon>Roseateles</taxon>
    </lineage>
</organism>
<dbReference type="SUPFAM" id="SSF46894">
    <property type="entry name" value="C-terminal effector domain of the bipartite response regulators"/>
    <property type="match status" value="1"/>
</dbReference>
<dbReference type="Pfam" id="PF00486">
    <property type="entry name" value="Trans_reg_C"/>
    <property type="match status" value="1"/>
</dbReference>
<dbReference type="SMART" id="SM00862">
    <property type="entry name" value="Trans_reg_C"/>
    <property type="match status" value="1"/>
</dbReference>
<accession>A0ABU5DB54</accession>
<dbReference type="EMBL" id="JAXCLA010000001">
    <property type="protein sequence ID" value="MDY0743497.1"/>
    <property type="molecule type" value="Genomic_DNA"/>
</dbReference>
<dbReference type="PANTHER" id="PTHR48111">
    <property type="entry name" value="REGULATOR OF RPOS"/>
    <property type="match status" value="1"/>
</dbReference>
<name>A0ABU5DB54_9BURK</name>
<keyword evidence="1 6" id="KW-0597">Phosphoprotein</keyword>
<sequence>MKNGTGVWFASPPAPGQFTASAAARVAPLEETMTRCLVVDDDAEIRHSVSDYLRRFGMEVATAEDGAEMRRAMASGNEFDVIVLDLMLPDESGLTLCQWVQQSSQVPVIMLTAQGDPVSRVLGLEMGADDYLPKPFEPRELVARINAVLRRTKKGERGMEPSKSRSISFDGWRFDRVLRQLRSPDDVVVVLSNAEFRLLSAFVDRPGRVLTRDQLIDLTRAPGVVVNDRSIDLSVSRLRQKLGDSSREPRMIRTMRGEGYLFDLKVQG</sequence>
<dbReference type="CDD" id="cd00383">
    <property type="entry name" value="trans_reg_C"/>
    <property type="match status" value="1"/>
</dbReference>
<dbReference type="PROSITE" id="PS50110">
    <property type="entry name" value="RESPONSE_REGULATORY"/>
    <property type="match status" value="1"/>
</dbReference>
<keyword evidence="11" id="KW-1185">Reference proteome</keyword>
<dbReference type="InterPro" id="IPR039420">
    <property type="entry name" value="WalR-like"/>
</dbReference>
<dbReference type="PROSITE" id="PS51755">
    <property type="entry name" value="OMPR_PHOB"/>
    <property type="match status" value="1"/>
</dbReference>
<dbReference type="InterPro" id="IPR011006">
    <property type="entry name" value="CheY-like_superfamily"/>
</dbReference>
<dbReference type="InterPro" id="IPR001789">
    <property type="entry name" value="Sig_transdc_resp-reg_receiver"/>
</dbReference>
<evidence type="ECO:0000259" key="9">
    <source>
        <dbReference type="PROSITE" id="PS51755"/>
    </source>
</evidence>
<proteinExistence type="predicted"/>
<dbReference type="Gene3D" id="1.10.10.10">
    <property type="entry name" value="Winged helix-like DNA-binding domain superfamily/Winged helix DNA-binding domain"/>
    <property type="match status" value="1"/>
</dbReference>
<evidence type="ECO:0000256" key="6">
    <source>
        <dbReference type="PROSITE-ProRule" id="PRU00169"/>
    </source>
</evidence>
<feature type="DNA-binding region" description="OmpR/PhoB-type" evidence="7">
    <location>
        <begin position="164"/>
        <end position="264"/>
    </location>
</feature>
<keyword evidence="5" id="KW-0804">Transcription</keyword>
<evidence type="ECO:0000256" key="5">
    <source>
        <dbReference type="ARBA" id="ARBA00023163"/>
    </source>
</evidence>
<feature type="modified residue" description="4-aspartylphosphate" evidence="6">
    <location>
        <position position="85"/>
    </location>
</feature>